<evidence type="ECO:0000256" key="1">
    <source>
        <dbReference type="SAM" id="SignalP"/>
    </source>
</evidence>
<protein>
    <submittedName>
        <fullName evidence="2">ABC-type transporter MlaC component</fullName>
    </submittedName>
</protein>
<proteinExistence type="predicted"/>
<evidence type="ECO:0000313" key="3">
    <source>
        <dbReference type="Proteomes" id="UP000581135"/>
    </source>
</evidence>
<feature type="signal peptide" evidence="1">
    <location>
        <begin position="1"/>
        <end position="23"/>
    </location>
</feature>
<dbReference type="AlphaFoldDB" id="A0A839SWA9"/>
<dbReference type="EMBL" id="JACHXA010000006">
    <property type="protein sequence ID" value="MBB3065980.1"/>
    <property type="molecule type" value="Genomic_DNA"/>
</dbReference>
<dbReference type="Proteomes" id="UP000581135">
    <property type="component" value="Unassembled WGS sequence"/>
</dbReference>
<feature type="chain" id="PRO_5032548926" evidence="1">
    <location>
        <begin position="24"/>
        <end position="125"/>
    </location>
</feature>
<keyword evidence="1" id="KW-0732">Signal</keyword>
<keyword evidence="3" id="KW-1185">Reference proteome</keyword>
<evidence type="ECO:0000313" key="2">
    <source>
        <dbReference type="EMBL" id="MBB3065980.1"/>
    </source>
</evidence>
<comment type="caution">
    <text evidence="2">The sequence shown here is derived from an EMBL/GenBank/DDBJ whole genome shotgun (WGS) entry which is preliminary data.</text>
</comment>
<reference evidence="2 3" key="1">
    <citation type="submission" date="2020-08" db="EMBL/GenBank/DDBJ databases">
        <title>Genomic Encyclopedia of Type Strains, Phase III (KMG-III): the genomes of soil and plant-associated and newly described type strains.</title>
        <authorList>
            <person name="Whitman W."/>
        </authorList>
    </citation>
    <scope>NUCLEOTIDE SEQUENCE [LARGE SCALE GENOMIC DNA]</scope>
    <source>
        <strain evidence="2 3">CECT 8803</strain>
    </source>
</reference>
<dbReference type="RefSeq" id="WP_183416805.1">
    <property type="nucleotide sequence ID" value="NZ_JACHXA010000006.1"/>
</dbReference>
<accession>A0A839SWA9</accession>
<gene>
    <name evidence="2" type="ORF">FHR98_002283</name>
</gene>
<organism evidence="2 3">
    <name type="scientific">Limibacillus halophilus</name>
    <dbReference type="NCBI Taxonomy" id="1579333"/>
    <lineage>
        <taxon>Bacteria</taxon>
        <taxon>Pseudomonadati</taxon>
        <taxon>Pseudomonadota</taxon>
        <taxon>Alphaproteobacteria</taxon>
        <taxon>Rhodospirillales</taxon>
        <taxon>Rhodovibrionaceae</taxon>
        <taxon>Limibacillus</taxon>
    </lineage>
</organism>
<sequence length="125" mass="13714">MKFIIRGLLMMTFMTTWPLAASAQTSDADQVQSMTQDQAEAMFQDLYRAFDITRNCRKLEDEGLNEKVTAIISAQTGNKVAIGKQLSLIDAAKQESKKTVKAEGCDGPKASENLGVYDAKIAPHL</sequence>
<name>A0A839SWA9_9PROT</name>